<dbReference type="SUPFAM" id="SSF55120">
    <property type="entry name" value="Pseudouridine synthase"/>
    <property type="match status" value="1"/>
</dbReference>
<evidence type="ECO:0000256" key="2">
    <source>
        <dbReference type="ARBA" id="ARBA00022884"/>
    </source>
</evidence>
<dbReference type="NCBIfam" id="TIGR00093">
    <property type="entry name" value="pseudouridine synthase"/>
    <property type="match status" value="1"/>
</dbReference>
<dbReference type="InterPro" id="IPR036986">
    <property type="entry name" value="S4_RNA-bd_sf"/>
</dbReference>
<accession>A0A7S2KG34</accession>
<dbReference type="GO" id="GO:0003723">
    <property type="term" value="F:RNA binding"/>
    <property type="evidence" value="ECO:0007669"/>
    <property type="project" value="UniProtKB-KW"/>
</dbReference>
<dbReference type="GO" id="GO:0006364">
    <property type="term" value="P:rRNA processing"/>
    <property type="evidence" value="ECO:0007669"/>
    <property type="project" value="UniProtKB-ARBA"/>
</dbReference>
<dbReference type="InterPro" id="IPR006145">
    <property type="entry name" value="PsdUridine_synth_RsuA/RluA"/>
</dbReference>
<dbReference type="InterPro" id="IPR050343">
    <property type="entry name" value="RsuA_PseudoU_synthase"/>
</dbReference>
<evidence type="ECO:0000256" key="3">
    <source>
        <dbReference type="ARBA" id="ARBA00023235"/>
    </source>
</evidence>
<dbReference type="CDD" id="cd00165">
    <property type="entry name" value="S4"/>
    <property type="match status" value="1"/>
</dbReference>
<feature type="domain" description="Pseudouridine synthase RsuA/RluA-like" evidence="6">
    <location>
        <begin position="114"/>
        <end position="256"/>
    </location>
</feature>
<dbReference type="InterPro" id="IPR018496">
    <property type="entry name" value="PsdUridine_synth_RsuA/RluB_CS"/>
</dbReference>
<name>A0A7S2KG34_9STRA</name>
<organism evidence="7">
    <name type="scientific">Leptocylindrus danicus</name>
    <dbReference type="NCBI Taxonomy" id="163516"/>
    <lineage>
        <taxon>Eukaryota</taxon>
        <taxon>Sar</taxon>
        <taxon>Stramenopiles</taxon>
        <taxon>Ochrophyta</taxon>
        <taxon>Bacillariophyta</taxon>
        <taxon>Coscinodiscophyceae</taxon>
        <taxon>Chaetocerotophycidae</taxon>
        <taxon>Leptocylindrales</taxon>
        <taxon>Leptocylindraceae</taxon>
        <taxon>Leptocylindrus</taxon>
    </lineage>
</organism>
<dbReference type="PROSITE" id="PS50889">
    <property type="entry name" value="S4"/>
    <property type="match status" value="1"/>
</dbReference>
<dbReference type="Gene3D" id="3.30.2350.10">
    <property type="entry name" value="Pseudouridine synthase"/>
    <property type="match status" value="1"/>
</dbReference>
<dbReference type="Pfam" id="PF00849">
    <property type="entry name" value="PseudoU_synth_2"/>
    <property type="match status" value="1"/>
</dbReference>
<dbReference type="PROSITE" id="PS01149">
    <property type="entry name" value="PSI_RSU"/>
    <property type="match status" value="1"/>
</dbReference>
<keyword evidence="2 4" id="KW-0694">RNA-binding</keyword>
<gene>
    <name evidence="7" type="ORF">LDAN0321_LOCUS8495</name>
</gene>
<evidence type="ECO:0000256" key="1">
    <source>
        <dbReference type="ARBA" id="ARBA00008348"/>
    </source>
</evidence>
<dbReference type="InterPro" id="IPR000748">
    <property type="entry name" value="PsdUridine_synth_RsuA/RluB/E/F"/>
</dbReference>
<dbReference type="GO" id="GO:0001522">
    <property type="term" value="P:pseudouridine synthesis"/>
    <property type="evidence" value="ECO:0007669"/>
    <property type="project" value="InterPro"/>
</dbReference>
<proteinExistence type="inferred from homology"/>
<protein>
    <recommendedName>
        <fullName evidence="6">Pseudouridine synthase RsuA/RluA-like domain-containing protein</fullName>
    </recommendedName>
</protein>
<keyword evidence="3" id="KW-0413">Isomerase</keyword>
<dbReference type="PANTHER" id="PTHR47683">
    <property type="entry name" value="PSEUDOURIDINE SYNTHASE FAMILY PROTEIN-RELATED"/>
    <property type="match status" value="1"/>
</dbReference>
<evidence type="ECO:0000256" key="4">
    <source>
        <dbReference type="PROSITE-ProRule" id="PRU00182"/>
    </source>
</evidence>
<dbReference type="PANTHER" id="PTHR47683:SF3">
    <property type="entry name" value="RIBOSOMAL LARGE SUBUNIT PSEUDOURIDINE SYNTHASE B"/>
    <property type="match status" value="1"/>
</dbReference>
<feature type="compositionally biased region" description="Basic and acidic residues" evidence="5">
    <location>
        <begin position="299"/>
        <end position="313"/>
    </location>
</feature>
<dbReference type="EMBL" id="HBGY01013228">
    <property type="protein sequence ID" value="CAD9574430.1"/>
    <property type="molecule type" value="Transcribed_RNA"/>
</dbReference>
<dbReference type="AlphaFoldDB" id="A0A7S2KG34"/>
<dbReference type="Gene3D" id="3.10.290.10">
    <property type="entry name" value="RNA-binding S4 domain"/>
    <property type="match status" value="1"/>
</dbReference>
<reference evidence="7" key="1">
    <citation type="submission" date="2021-01" db="EMBL/GenBank/DDBJ databases">
        <authorList>
            <person name="Corre E."/>
            <person name="Pelletier E."/>
            <person name="Niang G."/>
            <person name="Scheremetjew M."/>
            <person name="Finn R."/>
            <person name="Kale V."/>
            <person name="Holt S."/>
            <person name="Cochrane G."/>
            <person name="Meng A."/>
            <person name="Brown T."/>
            <person name="Cohen L."/>
        </authorList>
    </citation>
    <scope>NUCLEOTIDE SEQUENCE</scope>
    <source>
        <strain evidence="7">B650</strain>
    </source>
</reference>
<evidence type="ECO:0000256" key="5">
    <source>
        <dbReference type="SAM" id="MobiDB-lite"/>
    </source>
</evidence>
<evidence type="ECO:0000259" key="6">
    <source>
        <dbReference type="Pfam" id="PF00849"/>
    </source>
</evidence>
<feature type="region of interest" description="Disordered" evidence="5">
    <location>
        <begin position="288"/>
        <end position="318"/>
    </location>
</feature>
<comment type="similarity">
    <text evidence="1">Belongs to the pseudouridine synthase RsuA family.</text>
</comment>
<dbReference type="GO" id="GO:0009982">
    <property type="term" value="F:pseudouridine synthase activity"/>
    <property type="evidence" value="ECO:0007669"/>
    <property type="project" value="InterPro"/>
</dbReference>
<dbReference type="InterPro" id="IPR020103">
    <property type="entry name" value="PsdUridine_synth_cat_dom_sf"/>
</dbReference>
<evidence type="ECO:0000313" key="7">
    <source>
        <dbReference type="EMBL" id="CAD9574430.1"/>
    </source>
</evidence>
<dbReference type="SUPFAM" id="SSF55174">
    <property type="entry name" value="Alpha-L RNA-binding motif"/>
    <property type="match status" value="1"/>
</dbReference>
<sequence>MLRHTRQLIPSVNSDIMIGRLFSSNSGTTIRLSKLLATYSPSNLDLSRRAAERCIKGGDVTINGQVMKINLPVDVREIGSIKVNGKLVQIPRVEEIENDNVSASCSKASATKKVWAVHKLVGELVSHHDPNGRPTLIERLQRGGGSLSKFKHSLKPIGRLDMNTEGLILITNCGHFARQLELPSNALHRTYRARVHGRLTFGKLSAIRRGVEINGVRYKGMDVRIEGNLKKGGTNTWLQIKCTEGKNRQIRKCLEHFGLNVTRLIRTSFGDYSLMTIPPGMAIEVPLKPLSSHKRKGRMQVDDTDSKKSDSRKGAATMEEDVHPVRWINMI</sequence>